<organism evidence="1 2">
    <name type="scientific">Nonomuraea montanisoli</name>
    <dbReference type="NCBI Taxonomy" id="2741721"/>
    <lineage>
        <taxon>Bacteria</taxon>
        <taxon>Bacillati</taxon>
        <taxon>Actinomycetota</taxon>
        <taxon>Actinomycetes</taxon>
        <taxon>Streptosporangiales</taxon>
        <taxon>Streptosporangiaceae</taxon>
        <taxon>Nonomuraea</taxon>
    </lineage>
</organism>
<sequence>MLAVLHEEHAADLRSLEKEWNSPWNRGAGSVSGDELMAARESLELVR</sequence>
<comment type="caution">
    <text evidence="1">The sequence shown here is derived from an EMBL/GenBank/DDBJ whole genome shotgun (WGS) entry which is preliminary data.</text>
</comment>
<dbReference type="EMBL" id="JABWGN010000003">
    <property type="protein sequence ID" value="NUW31147.1"/>
    <property type="molecule type" value="Genomic_DNA"/>
</dbReference>
<keyword evidence="2" id="KW-1185">Reference proteome</keyword>
<evidence type="ECO:0000313" key="1">
    <source>
        <dbReference type="EMBL" id="NUW31147.1"/>
    </source>
</evidence>
<evidence type="ECO:0000313" key="2">
    <source>
        <dbReference type="Proteomes" id="UP000586042"/>
    </source>
</evidence>
<accession>A0A7Y6I3S1</accession>
<gene>
    <name evidence="1" type="ORF">HTZ77_06895</name>
</gene>
<name>A0A7Y6I3S1_9ACTN</name>
<protein>
    <submittedName>
        <fullName evidence="1">Uncharacterized protein</fullName>
    </submittedName>
</protein>
<reference evidence="1 2" key="1">
    <citation type="submission" date="2020-06" db="EMBL/GenBank/DDBJ databases">
        <title>Nonomuraea sp. SMC257, a novel actinomycete isolated from soil.</title>
        <authorList>
            <person name="Chanama M."/>
        </authorList>
    </citation>
    <scope>NUCLEOTIDE SEQUENCE [LARGE SCALE GENOMIC DNA]</scope>
    <source>
        <strain evidence="1 2">SMC257</strain>
    </source>
</reference>
<dbReference type="Proteomes" id="UP000586042">
    <property type="component" value="Unassembled WGS sequence"/>
</dbReference>
<dbReference type="AlphaFoldDB" id="A0A7Y6I3S1"/>
<proteinExistence type="predicted"/>
<dbReference type="RefSeq" id="WP_175588631.1">
    <property type="nucleotide sequence ID" value="NZ_JABWGN010000003.1"/>
</dbReference>